<evidence type="ECO:0000256" key="3">
    <source>
        <dbReference type="ARBA" id="ARBA00022692"/>
    </source>
</evidence>
<dbReference type="PANTHER" id="PTHR42643:SF24">
    <property type="entry name" value="IONOTROPIC RECEPTOR 60A"/>
    <property type="match status" value="1"/>
</dbReference>
<evidence type="ECO:0000256" key="8">
    <source>
        <dbReference type="SAM" id="Phobius"/>
    </source>
</evidence>
<keyword evidence="3 8" id="KW-0812">Transmembrane</keyword>
<comment type="caution">
    <text evidence="9">The sequence shown here is derived from an EMBL/GenBank/DDBJ whole genome shotgun (WGS) entry which is preliminary data.</text>
</comment>
<keyword evidence="10" id="KW-1185">Reference proteome</keyword>
<proteinExistence type="predicted"/>
<evidence type="ECO:0000256" key="5">
    <source>
        <dbReference type="ARBA" id="ARBA00023136"/>
    </source>
</evidence>
<dbReference type="GO" id="GO:0005886">
    <property type="term" value="C:plasma membrane"/>
    <property type="evidence" value="ECO:0007669"/>
    <property type="project" value="UniProtKB-SubCell"/>
</dbReference>
<evidence type="ECO:0000256" key="4">
    <source>
        <dbReference type="ARBA" id="ARBA00022989"/>
    </source>
</evidence>
<feature type="transmembrane region" description="Helical" evidence="8">
    <location>
        <begin position="195"/>
        <end position="213"/>
    </location>
</feature>
<dbReference type="AlphaFoldDB" id="A0AAE1FTW2"/>
<keyword evidence="4 8" id="KW-1133">Transmembrane helix</keyword>
<gene>
    <name evidence="9" type="ORF">Pcinc_015732</name>
</gene>
<evidence type="ECO:0000256" key="2">
    <source>
        <dbReference type="ARBA" id="ARBA00022475"/>
    </source>
</evidence>
<keyword evidence="5 8" id="KW-0472">Membrane</keyword>
<evidence type="ECO:0000256" key="7">
    <source>
        <dbReference type="ARBA" id="ARBA00023180"/>
    </source>
</evidence>
<dbReference type="Proteomes" id="UP001286313">
    <property type="component" value="Unassembled WGS sequence"/>
</dbReference>
<dbReference type="SUPFAM" id="SSF53850">
    <property type="entry name" value="Periplasmic binding protein-like II"/>
    <property type="match status" value="1"/>
</dbReference>
<keyword evidence="2" id="KW-1003">Cell membrane</keyword>
<accession>A0AAE1FTW2</accession>
<dbReference type="InterPro" id="IPR052192">
    <property type="entry name" value="Insect_Ionotropic_Sensory_Rcpt"/>
</dbReference>
<dbReference type="PANTHER" id="PTHR42643">
    <property type="entry name" value="IONOTROPIC RECEPTOR 20A-RELATED"/>
    <property type="match status" value="1"/>
</dbReference>
<evidence type="ECO:0000313" key="10">
    <source>
        <dbReference type="Proteomes" id="UP001286313"/>
    </source>
</evidence>
<protein>
    <submittedName>
        <fullName evidence="9">Uncharacterized protein</fullName>
    </submittedName>
</protein>
<keyword evidence="7" id="KW-0325">Glycoprotein</keyword>
<reference evidence="9" key="1">
    <citation type="submission" date="2023-10" db="EMBL/GenBank/DDBJ databases">
        <title>Genome assemblies of two species of porcelain crab, Petrolisthes cinctipes and Petrolisthes manimaculis (Anomura: Porcellanidae).</title>
        <authorList>
            <person name="Angst P."/>
        </authorList>
    </citation>
    <scope>NUCLEOTIDE SEQUENCE</scope>
    <source>
        <strain evidence="9">PB745_01</strain>
        <tissue evidence="9">Gill</tissue>
    </source>
</reference>
<evidence type="ECO:0000256" key="6">
    <source>
        <dbReference type="ARBA" id="ARBA00023170"/>
    </source>
</evidence>
<sequence length="244" mass="28323">MHCSLYSLISFHHTFCTFHYLLLAIHPRYERAVDSLADLAERPQITPVVHRNDPNHMMFKNRTVGLLGYFATHLVFSDRYQDHQLMQDIVAGKVSFFNSDRSHLHRASALNKALGHGRWTPCGIHLAAQDLRQDYLGLMISKNSRFKEQINQRIRWLRSFGIVSRVYQQFNPQGCLLKVPRQQGGGALTLRQLQGAFWVWLSGIYAAMIIFLFEREDDSESAKHREEKQRRQLLQDLLSVSDTS</sequence>
<evidence type="ECO:0000256" key="1">
    <source>
        <dbReference type="ARBA" id="ARBA00004651"/>
    </source>
</evidence>
<organism evidence="9 10">
    <name type="scientific">Petrolisthes cinctipes</name>
    <name type="common">Flat porcelain crab</name>
    <dbReference type="NCBI Taxonomy" id="88211"/>
    <lineage>
        <taxon>Eukaryota</taxon>
        <taxon>Metazoa</taxon>
        <taxon>Ecdysozoa</taxon>
        <taxon>Arthropoda</taxon>
        <taxon>Crustacea</taxon>
        <taxon>Multicrustacea</taxon>
        <taxon>Malacostraca</taxon>
        <taxon>Eumalacostraca</taxon>
        <taxon>Eucarida</taxon>
        <taxon>Decapoda</taxon>
        <taxon>Pleocyemata</taxon>
        <taxon>Anomura</taxon>
        <taxon>Galatheoidea</taxon>
        <taxon>Porcellanidae</taxon>
        <taxon>Petrolisthes</taxon>
    </lineage>
</organism>
<dbReference type="EMBL" id="JAWQEG010001402">
    <property type="protein sequence ID" value="KAK3879746.1"/>
    <property type="molecule type" value="Genomic_DNA"/>
</dbReference>
<comment type="subcellular location">
    <subcellularLocation>
        <location evidence="1">Cell membrane</location>
        <topology evidence="1">Multi-pass membrane protein</topology>
    </subcellularLocation>
</comment>
<evidence type="ECO:0000313" key="9">
    <source>
        <dbReference type="EMBL" id="KAK3879746.1"/>
    </source>
</evidence>
<name>A0AAE1FTW2_PETCI</name>
<keyword evidence="6" id="KW-0675">Receptor</keyword>